<keyword evidence="2" id="KW-1185">Reference proteome</keyword>
<protein>
    <submittedName>
        <fullName evidence="1">Uncharacterized protein</fullName>
    </submittedName>
</protein>
<evidence type="ECO:0000313" key="2">
    <source>
        <dbReference type="Proteomes" id="UP000530514"/>
    </source>
</evidence>
<dbReference type="RefSeq" id="WP_052153946.1">
    <property type="nucleotide sequence ID" value="NZ_JACEIP010000005.1"/>
</dbReference>
<reference evidence="1 2" key="1">
    <citation type="submission" date="2020-07" db="EMBL/GenBank/DDBJ databases">
        <authorList>
            <person name="Feng H."/>
        </authorList>
    </citation>
    <scope>NUCLEOTIDE SEQUENCE [LARGE SCALE GENOMIC DNA]</scope>
    <source>
        <strain evidence="2">s-11</strain>
    </source>
</reference>
<dbReference type="EMBL" id="JACEIP010000005">
    <property type="protein sequence ID" value="MBA4542280.1"/>
    <property type="molecule type" value="Genomic_DNA"/>
</dbReference>
<dbReference type="Proteomes" id="UP000530514">
    <property type="component" value="Unassembled WGS sequence"/>
</dbReference>
<sequence>MKAFCLQLIEPSIFPGGVRKSCRVADGLTVSFSWKSSALSMTRQGVLNTDAAVDKYIEETIAGDSASNGSDQFRAPAVKVVAVWLAWGMGAMAWSGKVLPVRVAKVAVASSGMASAAETGWLVVRAASVVEAGSEETEMAVAGDGHRGGQILPFVCGA</sequence>
<comment type="caution">
    <text evidence="1">The sequence shown here is derived from an EMBL/GenBank/DDBJ whole genome shotgun (WGS) entry which is preliminary data.</text>
</comment>
<name>A0A7W2AHL6_9BACL</name>
<accession>A0A7W2AHL6</accession>
<proteinExistence type="predicted"/>
<organism evidence="1 2">
    <name type="scientific">Thermoactinomyces daqus</name>
    <dbReference type="NCBI Taxonomy" id="1329516"/>
    <lineage>
        <taxon>Bacteria</taxon>
        <taxon>Bacillati</taxon>
        <taxon>Bacillota</taxon>
        <taxon>Bacilli</taxon>
        <taxon>Bacillales</taxon>
        <taxon>Thermoactinomycetaceae</taxon>
        <taxon>Thermoactinomyces</taxon>
    </lineage>
</organism>
<evidence type="ECO:0000313" key="1">
    <source>
        <dbReference type="EMBL" id="MBA4542280.1"/>
    </source>
</evidence>
<dbReference type="AlphaFoldDB" id="A0A7W2AHL6"/>
<gene>
    <name evidence="1" type="ORF">H1164_05110</name>
</gene>